<evidence type="ECO:0000313" key="1">
    <source>
        <dbReference type="EMBL" id="MBD3923367.1"/>
    </source>
</evidence>
<dbReference type="InterPro" id="IPR011013">
    <property type="entry name" value="Gal_mutarotase_sf_dom"/>
</dbReference>
<dbReference type="Gene3D" id="2.70.98.10">
    <property type="match status" value="1"/>
</dbReference>
<protein>
    <submittedName>
        <fullName evidence="1">Aldose 1-epimerase family protein</fullName>
    </submittedName>
</protein>
<accession>A0ABR8N5C8</accession>
<dbReference type="PANTHER" id="PTHR10091:SF0">
    <property type="entry name" value="GALACTOSE MUTAROTASE"/>
    <property type="match status" value="1"/>
</dbReference>
<keyword evidence="2" id="KW-1185">Reference proteome</keyword>
<dbReference type="SUPFAM" id="SSF74650">
    <property type="entry name" value="Galactose mutarotase-like"/>
    <property type="match status" value="1"/>
</dbReference>
<dbReference type="InterPro" id="IPR014718">
    <property type="entry name" value="GH-type_carb-bd"/>
</dbReference>
<name>A0ABR8N5C8_9ACTN</name>
<dbReference type="InterPro" id="IPR008183">
    <property type="entry name" value="Aldose_1/G6P_1-epimerase"/>
</dbReference>
<dbReference type="Proteomes" id="UP000618818">
    <property type="component" value="Unassembled WGS sequence"/>
</dbReference>
<organism evidence="1 2">
    <name type="scientific">Nocardioides cavernae</name>
    <dbReference type="NCBI Taxonomy" id="1921566"/>
    <lineage>
        <taxon>Bacteria</taxon>
        <taxon>Bacillati</taxon>
        <taxon>Actinomycetota</taxon>
        <taxon>Actinomycetes</taxon>
        <taxon>Propionibacteriales</taxon>
        <taxon>Nocardioidaceae</taxon>
        <taxon>Nocardioides</taxon>
    </lineage>
</organism>
<dbReference type="PANTHER" id="PTHR10091">
    <property type="entry name" value="ALDOSE-1-EPIMERASE"/>
    <property type="match status" value="1"/>
</dbReference>
<dbReference type="CDD" id="cd09022">
    <property type="entry name" value="Aldose_epim_Ec_YihR"/>
    <property type="match status" value="1"/>
</dbReference>
<evidence type="ECO:0000313" key="2">
    <source>
        <dbReference type="Proteomes" id="UP000618818"/>
    </source>
</evidence>
<sequence>MRAPPSGEQYGIAHRDSEAVVTQVGATLRHYSVGAMDVVDGFGAGRRATDGRGQVLAPWPNRLTDGHYEYRGRPCQAPLNEIGRHDAIHGLVRWLDWTLVERDAAAVTLACAVRPQPGYEWHLHLQVTYALDESGLTVTLEAVNADRDPAPFGVGFHPYLTLGTASIDGLDLTVPAAAFVDPDGPAGVTTSTGVAGTPHDFRQPRRIGPIELDTAFSDLVVGRDGRAVARLGDPADGRSVELWVDHAFRHLMVYTADQVSEPHRRRTAVAIEPMTCPPDAFRTGVDLLELEPGTPWRCSWGLRPVVDPTRLSDAR</sequence>
<dbReference type="RefSeq" id="WP_191193244.1">
    <property type="nucleotide sequence ID" value="NZ_JACXYZ010000001.1"/>
</dbReference>
<dbReference type="EMBL" id="JACXYZ010000001">
    <property type="protein sequence ID" value="MBD3923367.1"/>
    <property type="molecule type" value="Genomic_DNA"/>
</dbReference>
<proteinExistence type="predicted"/>
<dbReference type="Pfam" id="PF01263">
    <property type="entry name" value="Aldose_epim"/>
    <property type="match status" value="1"/>
</dbReference>
<gene>
    <name evidence="1" type="ORF">IEZ26_01930</name>
</gene>
<dbReference type="InterPro" id="IPR037480">
    <property type="entry name" value="YihR-like"/>
</dbReference>
<reference evidence="1 2" key="1">
    <citation type="submission" date="2020-09" db="EMBL/GenBank/DDBJ databases">
        <title>novel species in genus Nocardioides.</title>
        <authorList>
            <person name="Zhang G."/>
        </authorList>
    </citation>
    <scope>NUCLEOTIDE SEQUENCE [LARGE SCALE GENOMIC DNA]</scope>
    <source>
        <strain evidence="1 2">KCTC 39551</strain>
    </source>
</reference>
<comment type="caution">
    <text evidence="1">The sequence shown here is derived from an EMBL/GenBank/DDBJ whole genome shotgun (WGS) entry which is preliminary data.</text>
</comment>